<sequence length="176" mass="20385">MATGVTKTARRRISPRSLSKCQTERARKAKMISKSLFGMSNKAELKEHLKATGNESKASKQWEFDFDLGKPAKYQKNFSWEAMPCDEVPKVYHVNHIKRLYSHAQNKNFEGQLPKLRYYHHIKKVEPYEENNNKIISVKNQPITASSKKNGSNGQMKITDFLKEKKRPTVTTKKKN</sequence>
<dbReference type="PANTHER" id="PTHR10265:SF45">
    <property type="entry name" value="DACAPO"/>
    <property type="match status" value="1"/>
</dbReference>
<keyword evidence="3" id="KW-1185">Reference proteome</keyword>
<gene>
    <name evidence="2" type="ORF">CLUMA_CG017806</name>
</gene>
<protein>
    <submittedName>
        <fullName evidence="2">CLUMA_CG017806, isoform A</fullName>
    </submittedName>
</protein>
<feature type="region of interest" description="Disordered" evidence="1">
    <location>
        <begin position="1"/>
        <end position="25"/>
    </location>
</feature>
<evidence type="ECO:0000256" key="1">
    <source>
        <dbReference type="SAM" id="MobiDB-lite"/>
    </source>
</evidence>
<dbReference type="Gene3D" id="4.10.365.10">
    <property type="entry name" value="p27"/>
    <property type="match status" value="1"/>
</dbReference>
<dbReference type="OrthoDB" id="6373236at2759"/>
<dbReference type="Proteomes" id="UP000183832">
    <property type="component" value="Unassembled WGS sequence"/>
</dbReference>
<dbReference type="InterPro" id="IPR044898">
    <property type="entry name" value="CDI_dom_sf"/>
</dbReference>
<reference evidence="2 3" key="1">
    <citation type="submission" date="2015-04" db="EMBL/GenBank/DDBJ databases">
        <authorList>
            <person name="Syromyatnikov M.Y."/>
            <person name="Popov V.N."/>
        </authorList>
    </citation>
    <scope>NUCLEOTIDE SEQUENCE [LARGE SCALE GENOMIC DNA]</scope>
</reference>
<dbReference type="AlphaFoldDB" id="A0A1J1IYH3"/>
<feature type="region of interest" description="Disordered" evidence="1">
    <location>
        <begin position="139"/>
        <end position="176"/>
    </location>
</feature>
<evidence type="ECO:0000313" key="2">
    <source>
        <dbReference type="EMBL" id="CRL04746.1"/>
    </source>
</evidence>
<accession>A0A1J1IYH3</accession>
<evidence type="ECO:0000313" key="3">
    <source>
        <dbReference type="Proteomes" id="UP000183832"/>
    </source>
</evidence>
<proteinExistence type="predicted"/>
<name>A0A1J1IYH3_9DIPT</name>
<feature type="compositionally biased region" description="Polar residues" evidence="1">
    <location>
        <begin position="139"/>
        <end position="156"/>
    </location>
</feature>
<dbReference type="EMBL" id="CVRI01000063">
    <property type="protein sequence ID" value="CRL04746.1"/>
    <property type="molecule type" value="Genomic_DNA"/>
</dbReference>
<feature type="compositionally biased region" description="Basic residues" evidence="1">
    <location>
        <begin position="164"/>
        <end position="176"/>
    </location>
</feature>
<organism evidence="2 3">
    <name type="scientific">Clunio marinus</name>
    <dbReference type="NCBI Taxonomy" id="568069"/>
    <lineage>
        <taxon>Eukaryota</taxon>
        <taxon>Metazoa</taxon>
        <taxon>Ecdysozoa</taxon>
        <taxon>Arthropoda</taxon>
        <taxon>Hexapoda</taxon>
        <taxon>Insecta</taxon>
        <taxon>Pterygota</taxon>
        <taxon>Neoptera</taxon>
        <taxon>Endopterygota</taxon>
        <taxon>Diptera</taxon>
        <taxon>Nematocera</taxon>
        <taxon>Chironomoidea</taxon>
        <taxon>Chironomidae</taxon>
        <taxon>Clunio</taxon>
    </lineage>
</organism>
<dbReference type="PANTHER" id="PTHR10265">
    <property type="entry name" value="CYCLIN-DEPENDENT KINASE INHIBITOR 1"/>
    <property type="match status" value="1"/>
</dbReference>